<reference evidence="2 3" key="1">
    <citation type="submission" date="2018-09" db="EMBL/GenBank/DDBJ databases">
        <authorList>
            <person name="Zhu H."/>
        </authorList>
    </citation>
    <scope>NUCLEOTIDE SEQUENCE [LARGE SCALE GENOMIC DNA]</scope>
    <source>
        <strain evidence="2 3">K1S02-61</strain>
    </source>
</reference>
<evidence type="ECO:0000256" key="1">
    <source>
        <dbReference type="SAM" id="Phobius"/>
    </source>
</evidence>
<evidence type="ECO:0000313" key="2">
    <source>
        <dbReference type="EMBL" id="RJG17867.1"/>
    </source>
</evidence>
<evidence type="ECO:0000313" key="3">
    <source>
        <dbReference type="Proteomes" id="UP000284006"/>
    </source>
</evidence>
<name>A0A418XY12_9BURK</name>
<feature type="transmembrane region" description="Helical" evidence="1">
    <location>
        <begin position="40"/>
        <end position="62"/>
    </location>
</feature>
<sequence>METQPLNYPQAPQNAHGRLAGVARLPVRLGRTLGKLLADFLFVLLGVMLLAILGCALLRVLLHPWLG</sequence>
<keyword evidence="1" id="KW-0472">Membrane</keyword>
<dbReference type="EMBL" id="QYUP01000093">
    <property type="protein sequence ID" value="RJG17867.1"/>
    <property type="molecule type" value="Genomic_DNA"/>
</dbReference>
<protein>
    <submittedName>
        <fullName evidence="2">Uncharacterized protein</fullName>
    </submittedName>
</protein>
<dbReference type="RefSeq" id="WP_119810605.1">
    <property type="nucleotide sequence ID" value="NZ_QYUP01000093.1"/>
</dbReference>
<accession>A0A418XY12</accession>
<proteinExistence type="predicted"/>
<organism evidence="2 3">
    <name type="scientific">Massilia cavernae</name>
    <dbReference type="NCBI Taxonomy" id="2320864"/>
    <lineage>
        <taxon>Bacteria</taxon>
        <taxon>Pseudomonadati</taxon>
        <taxon>Pseudomonadota</taxon>
        <taxon>Betaproteobacteria</taxon>
        <taxon>Burkholderiales</taxon>
        <taxon>Oxalobacteraceae</taxon>
        <taxon>Telluria group</taxon>
        <taxon>Massilia</taxon>
    </lineage>
</organism>
<gene>
    <name evidence="2" type="ORF">D3872_09830</name>
</gene>
<keyword evidence="1" id="KW-1133">Transmembrane helix</keyword>
<keyword evidence="1" id="KW-0812">Transmembrane</keyword>
<keyword evidence="3" id="KW-1185">Reference proteome</keyword>
<dbReference type="AlphaFoldDB" id="A0A418XY12"/>
<dbReference type="Proteomes" id="UP000284006">
    <property type="component" value="Unassembled WGS sequence"/>
</dbReference>
<comment type="caution">
    <text evidence="2">The sequence shown here is derived from an EMBL/GenBank/DDBJ whole genome shotgun (WGS) entry which is preliminary data.</text>
</comment>